<dbReference type="OrthoDB" id="6206554at2"/>
<dbReference type="EMBL" id="RDOJ01000021">
    <property type="protein sequence ID" value="RLZ06878.1"/>
    <property type="molecule type" value="Genomic_DNA"/>
</dbReference>
<dbReference type="AlphaFoldDB" id="A0A3L9M1U1"/>
<feature type="domain" description="VWFA" evidence="6">
    <location>
        <begin position="92"/>
        <end position="292"/>
    </location>
</feature>
<protein>
    <submittedName>
        <fullName evidence="7">VWA domain-containing protein</fullName>
    </submittedName>
</protein>
<sequence length="338" mass="37809">MFNFEFQTPWLLLLLLILPFFIYREIKKSTQKKASLKISSLKPFGATKSNLSSYKPLLFVMRMLAMALCIIALARPRIVDVTTQIKADEGVDILVTVDTSLSMMAQDLKPDRLNALKEVAKEFANQRPTDRIGLVEYSGEALTRVPLTTDRDMLISEIDRLQSGNLEDGTAIGVGLATAINHLKDSKAVSKVIILITDGVESINPSADLMYVSPRQAAEIAASKGIKVYTIGIGTNGQAPFPTGYDIYGGLIFKMRPVEIDEILLEEIADKTGGLYFRATSNETLKNIYSEIDRLEKSEINEIKFYNYTELYTKFLLPALILLLLEIVLRRTVFKELI</sequence>
<keyword evidence="3 5" id="KW-1133">Transmembrane helix</keyword>
<feature type="transmembrane region" description="Helical" evidence="5">
    <location>
        <begin position="6"/>
        <end position="23"/>
    </location>
</feature>
<dbReference type="Gene3D" id="3.40.50.410">
    <property type="entry name" value="von Willebrand factor, type A domain"/>
    <property type="match status" value="1"/>
</dbReference>
<dbReference type="RefSeq" id="WP_121935525.1">
    <property type="nucleotide sequence ID" value="NZ_RDOJ01000021.1"/>
</dbReference>
<evidence type="ECO:0000256" key="4">
    <source>
        <dbReference type="ARBA" id="ARBA00023136"/>
    </source>
</evidence>
<organism evidence="7 8">
    <name type="scientific">Faecalibacter macacae</name>
    <dbReference type="NCBI Taxonomy" id="1859289"/>
    <lineage>
        <taxon>Bacteria</taxon>
        <taxon>Pseudomonadati</taxon>
        <taxon>Bacteroidota</taxon>
        <taxon>Flavobacteriia</taxon>
        <taxon>Flavobacteriales</taxon>
        <taxon>Weeksellaceae</taxon>
        <taxon>Faecalibacter</taxon>
    </lineage>
</organism>
<dbReference type="PROSITE" id="PS50234">
    <property type="entry name" value="VWFA"/>
    <property type="match status" value="1"/>
</dbReference>
<name>A0A3L9M1U1_9FLAO</name>
<evidence type="ECO:0000313" key="8">
    <source>
        <dbReference type="Proteomes" id="UP000275348"/>
    </source>
</evidence>
<dbReference type="PANTHER" id="PTHR22550:SF5">
    <property type="entry name" value="LEUCINE ZIPPER PROTEIN 4"/>
    <property type="match status" value="1"/>
</dbReference>
<dbReference type="PANTHER" id="PTHR22550">
    <property type="entry name" value="SPORE GERMINATION PROTEIN"/>
    <property type="match status" value="1"/>
</dbReference>
<dbReference type="InterPro" id="IPR036465">
    <property type="entry name" value="vWFA_dom_sf"/>
</dbReference>
<evidence type="ECO:0000256" key="3">
    <source>
        <dbReference type="ARBA" id="ARBA00022989"/>
    </source>
</evidence>
<reference evidence="7 8" key="1">
    <citation type="submission" date="2018-10" db="EMBL/GenBank/DDBJ databases">
        <authorList>
            <person name="Chen X."/>
        </authorList>
    </citation>
    <scope>NUCLEOTIDE SEQUENCE [LARGE SCALE GENOMIC DNA]</scope>
    <source>
        <strain evidence="7 8">YIM 102668</strain>
    </source>
</reference>
<keyword evidence="2 5" id="KW-0812">Transmembrane</keyword>
<dbReference type="SUPFAM" id="SSF53300">
    <property type="entry name" value="vWA-like"/>
    <property type="match status" value="1"/>
</dbReference>
<evidence type="ECO:0000313" key="7">
    <source>
        <dbReference type="EMBL" id="RLZ06878.1"/>
    </source>
</evidence>
<dbReference type="InterPro" id="IPR002035">
    <property type="entry name" value="VWF_A"/>
</dbReference>
<evidence type="ECO:0000256" key="2">
    <source>
        <dbReference type="ARBA" id="ARBA00022692"/>
    </source>
</evidence>
<evidence type="ECO:0000256" key="5">
    <source>
        <dbReference type="SAM" id="Phobius"/>
    </source>
</evidence>
<keyword evidence="8" id="KW-1185">Reference proteome</keyword>
<keyword evidence="4 5" id="KW-0472">Membrane</keyword>
<keyword evidence="1" id="KW-1003">Cell membrane</keyword>
<evidence type="ECO:0000259" key="6">
    <source>
        <dbReference type="PROSITE" id="PS50234"/>
    </source>
</evidence>
<feature type="transmembrane region" description="Helical" evidence="5">
    <location>
        <begin position="57"/>
        <end position="74"/>
    </location>
</feature>
<dbReference type="SMART" id="SM00327">
    <property type="entry name" value="VWA"/>
    <property type="match status" value="1"/>
</dbReference>
<gene>
    <name evidence="7" type="ORF">EAH69_12385</name>
</gene>
<accession>A0A3L9M1U1</accession>
<proteinExistence type="predicted"/>
<dbReference type="Proteomes" id="UP000275348">
    <property type="component" value="Unassembled WGS sequence"/>
</dbReference>
<dbReference type="Pfam" id="PF00092">
    <property type="entry name" value="VWA"/>
    <property type="match status" value="1"/>
</dbReference>
<dbReference type="InterPro" id="IPR024163">
    <property type="entry name" value="Aerotolerance_reg_N"/>
</dbReference>
<dbReference type="Pfam" id="PF07584">
    <property type="entry name" value="BatA"/>
    <property type="match status" value="1"/>
</dbReference>
<dbReference type="PRINTS" id="PR00453">
    <property type="entry name" value="VWFADOMAIN"/>
</dbReference>
<evidence type="ECO:0000256" key="1">
    <source>
        <dbReference type="ARBA" id="ARBA00022475"/>
    </source>
</evidence>
<comment type="caution">
    <text evidence="7">The sequence shown here is derived from an EMBL/GenBank/DDBJ whole genome shotgun (WGS) entry which is preliminary data.</text>
</comment>
<dbReference type="InterPro" id="IPR050768">
    <property type="entry name" value="UPF0353/GerABKA_families"/>
</dbReference>